<name>A0A552E795_MICAE</name>
<comment type="caution">
    <text evidence="1">The sequence shown here is derived from an EMBL/GenBank/DDBJ whole genome shotgun (WGS) entry which is preliminary data.</text>
</comment>
<evidence type="ECO:0000313" key="1">
    <source>
        <dbReference type="EMBL" id="TRU30314.1"/>
    </source>
</evidence>
<accession>A0A552E795</accession>
<dbReference type="EMBL" id="SFBL01000001">
    <property type="protein sequence ID" value="TRU30314.1"/>
    <property type="molecule type" value="Genomic_DNA"/>
</dbReference>
<gene>
    <name evidence="1" type="ORF">EWV81_00110</name>
</gene>
<dbReference type="AlphaFoldDB" id="A0A552E795"/>
<proteinExistence type="predicted"/>
<sequence length="129" mass="14025">MSDATRLTPEEIQSYQELFKDYPEALDALDLINESDGDLIESANLLAAEAGIEISSRKGEDKDVNILDKLAQKCRSVICDDDFMDDLMSGLLTAGVATLTVSGQIPQAVATPVVIYLTKKGVKIWCQSN</sequence>
<organism evidence="1 2">
    <name type="scientific">Microcystis aeruginosa Ma_SC_T_19800800_S464</name>
    <dbReference type="NCBI Taxonomy" id="2486257"/>
    <lineage>
        <taxon>Bacteria</taxon>
        <taxon>Bacillati</taxon>
        <taxon>Cyanobacteriota</taxon>
        <taxon>Cyanophyceae</taxon>
        <taxon>Oscillatoriophycideae</taxon>
        <taxon>Chroococcales</taxon>
        <taxon>Microcystaceae</taxon>
        <taxon>Microcystis</taxon>
    </lineage>
</organism>
<dbReference type="Proteomes" id="UP000319313">
    <property type="component" value="Unassembled WGS sequence"/>
</dbReference>
<evidence type="ECO:0000313" key="2">
    <source>
        <dbReference type="Proteomes" id="UP000319313"/>
    </source>
</evidence>
<reference evidence="1 2" key="1">
    <citation type="submission" date="2019-01" db="EMBL/GenBank/DDBJ databases">
        <title>Coherence of Microcystis species and biogeography revealed through population genomics.</title>
        <authorList>
            <person name="Perez-Carrascal O.M."/>
            <person name="Terrat Y."/>
            <person name="Giani A."/>
            <person name="Fortin N."/>
            <person name="Tromas N."/>
            <person name="Shapiro B.J."/>
        </authorList>
    </citation>
    <scope>NUCLEOTIDE SEQUENCE [LARGE SCALE GENOMIC DNA]</scope>
    <source>
        <strain evidence="1">Ma_SC_T_19800800_S464</strain>
    </source>
</reference>
<protein>
    <submittedName>
        <fullName evidence="1">Uncharacterized protein</fullName>
    </submittedName>
</protein>